<name>A0ACB8YZN7_CICIN</name>
<dbReference type="Proteomes" id="UP001055811">
    <property type="component" value="Linkage Group LG09"/>
</dbReference>
<keyword evidence="2" id="KW-1185">Reference proteome</keyword>
<dbReference type="EMBL" id="CM042017">
    <property type="protein sequence ID" value="KAI3690935.1"/>
    <property type="molecule type" value="Genomic_DNA"/>
</dbReference>
<proteinExistence type="predicted"/>
<evidence type="ECO:0000313" key="2">
    <source>
        <dbReference type="Proteomes" id="UP001055811"/>
    </source>
</evidence>
<sequence length="211" mass="24566">MISAMTFMHPHPNKCEAISLPESRFPMVARILNASHVKMEVRIKTQFLSSEVTYAAYLVYKHETSSDNTAIISLKYKLDNQSHSYISYHGECKDGWVMMELFQTNSHRRNVEFNVFLEKFDVISKKQVIVEGIIFLPIQKLDDEIKTNVVESTPTTDIEWENRLPSDYEKFLKRPWNFFITKTKEEAYSILSQGVYITIKDDIHMVSLLGS</sequence>
<protein>
    <submittedName>
        <fullName evidence="1">Uncharacterized protein</fullName>
    </submittedName>
</protein>
<reference evidence="1 2" key="2">
    <citation type="journal article" date="2022" name="Mol. Ecol. Resour.">
        <title>The genomes of chicory, endive, great burdock and yacon provide insights into Asteraceae paleo-polyploidization history and plant inulin production.</title>
        <authorList>
            <person name="Fan W."/>
            <person name="Wang S."/>
            <person name="Wang H."/>
            <person name="Wang A."/>
            <person name="Jiang F."/>
            <person name="Liu H."/>
            <person name="Zhao H."/>
            <person name="Xu D."/>
            <person name="Zhang Y."/>
        </authorList>
    </citation>
    <scope>NUCLEOTIDE SEQUENCE [LARGE SCALE GENOMIC DNA]</scope>
    <source>
        <strain evidence="2">cv. Punajuju</strain>
        <tissue evidence="1">Leaves</tissue>
    </source>
</reference>
<comment type="caution">
    <text evidence="1">The sequence shown here is derived from an EMBL/GenBank/DDBJ whole genome shotgun (WGS) entry which is preliminary data.</text>
</comment>
<organism evidence="1 2">
    <name type="scientific">Cichorium intybus</name>
    <name type="common">Chicory</name>
    <dbReference type="NCBI Taxonomy" id="13427"/>
    <lineage>
        <taxon>Eukaryota</taxon>
        <taxon>Viridiplantae</taxon>
        <taxon>Streptophyta</taxon>
        <taxon>Embryophyta</taxon>
        <taxon>Tracheophyta</taxon>
        <taxon>Spermatophyta</taxon>
        <taxon>Magnoliopsida</taxon>
        <taxon>eudicotyledons</taxon>
        <taxon>Gunneridae</taxon>
        <taxon>Pentapetalae</taxon>
        <taxon>asterids</taxon>
        <taxon>campanulids</taxon>
        <taxon>Asterales</taxon>
        <taxon>Asteraceae</taxon>
        <taxon>Cichorioideae</taxon>
        <taxon>Cichorieae</taxon>
        <taxon>Cichoriinae</taxon>
        <taxon>Cichorium</taxon>
    </lineage>
</organism>
<accession>A0ACB8YZN7</accession>
<reference evidence="2" key="1">
    <citation type="journal article" date="2022" name="Mol. Ecol. Resour.">
        <title>The genomes of chicory, endive, great burdock and yacon provide insights into Asteraceae palaeo-polyploidization history and plant inulin production.</title>
        <authorList>
            <person name="Fan W."/>
            <person name="Wang S."/>
            <person name="Wang H."/>
            <person name="Wang A."/>
            <person name="Jiang F."/>
            <person name="Liu H."/>
            <person name="Zhao H."/>
            <person name="Xu D."/>
            <person name="Zhang Y."/>
        </authorList>
    </citation>
    <scope>NUCLEOTIDE SEQUENCE [LARGE SCALE GENOMIC DNA]</scope>
    <source>
        <strain evidence="2">cv. Punajuju</strain>
    </source>
</reference>
<evidence type="ECO:0000313" key="1">
    <source>
        <dbReference type="EMBL" id="KAI3690935.1"/>
    </source>
</evidence>
<gene>
    <name evidence="1" type="ORF">L2E82_49148</name>
</gene>